<dbReference type="InterPro" id="IPR027051">
    <property type="entry name" value="XdhC_Rossmann_dom"/>
</dbReference>
<sequence length="290" mass="29894">MTTLPTSAQKLDRELARLRDSGRAFAVATVVRTIDATSAKPGAKALLDAEGTILEGWIGGGCARGAIGRAARDALASGQPQFVSLRPEDLLEAQGVSAGQQQDGVRFARNGCPSKGSMDVFVEPVLPAPELVVLGESPVALALVELGRHFDLRRTLCAPGLTGCAVPEADRVSDSFALDVGGDAARFIIVATQGKGDEAALRAALSAGADHIAFVGSRRKFATLAARLRADGVEPEALDAVKAPAGLDIHAITPEEIALSILAELVAVMRSGQRPGAGPAQPVTNQKKGL</sequence>
<proteinExistence type="predicted"/>
<organism evidence="3 4">
    <name type="scientific">Tropicimonas sediminicola</name>
    <dbReference type="NCBI Taxonomy" id="1031541"/>
    <lineage>
        <taxon>Bacteria</taxon>
        <taxon>Pseudomonadati</taxon>
        <taxon>Pseudomonadota</taxon>
        <taxon>Alphaproteobacteria</taxon>
        <taxon>Rhodobacterales</taxon>
        <taxon>Roseobacteraceae</taxon>
        <taxon>Tropicimonas</taxon>
    </lineage>
</organism>
<dbReference type="InterPro" id="IPR003777">
    <property type="entry name" value="XdhC_CoxI"/>
</dbReference>
<dbReference type="EMBL" id="FZOY01000006">
    <property type="protein sequence ID" value="SNT13238.1"/>
    <property type="molecule type" value="Genomic_DNA"/>
</dbReference>
<dbReference type="Pfam" id="PF13478">
    <property type="entry name" value="XdhC_C"/>
    <property type="match status" value="1"/>
</dbReference>
<dbReference type="Pfam" id="PF02625">
    <property type="entry name" value="XdhC_CoxI"/>
    <property type="match status" value="1"/>
</dbReference>
<dbReference type="OrthoDB" id="5242066at2"/>
<name>A0A239K664_9RHOB</name>
<evidence type="ECO:0000259" key="1">
    <source>
        <dbReference type="Pfam" id="PF02625"/>
    </source>
</evidence>
<dbReference type="InterPro" id="IPR052698">
    <property type="entry name" value="MoCofactor_Util/Proc"/>
</dbReference>
<evidence type="ECO:0000313" key="4">
    <source>
        <dbReference type="Proteomes" id="UP000198426"/>
    </source>
</evidence>
<dbReference type="PANTHER" id="PTHR30388">
    <property type="entry name" value="ALDEHYDE OXIDOREDUCTASE MOLYBDENUM COFACTOR ASSEMBLY PROTEIN"/>
    <property type="match status" value="1"/>
</dbReference>
<evidence type="ECO:0000313" key="3">
    <source>
        <dbReference type="EMBL" id="SNT13238.1"/>
    </source>
</evidence>
<dbReference type="Proteomes" id="UP000198426">
    <property type="component" value="Unassembled WGS sequence"/>
</dbReference>
<gene>
    <name evidence="3" type="ORF">SAMN05421757_106257</name>
</gene>
<feature type="domain" description="XdhC- CoxI" evidence="1">
    <location>
        <begin position="19"/>
        <end position="84"/>
    </location>
</feature>
<evidence type="ECO:0000259" key="2">
    <source>
        <dbReference type="Pfam" id="PF13478"/>
    </source>
</evidence>
<dbReference type="PANTHER" id="PTHR30388:SF4">
    <property type="entry name" value="MOLYBDENUM COFACTOR INSERTION CHAPERONE PAOD"/>
    <property type="match status" value="1"/>
</dbReference>
<keyword evidence="4" id="KW-1185">Reference proteome</keyword>
<accession>A0A239K664</accession>
<dbReference type="AlphaFoldDB" id="A0A239K664"/>
<feature type="domain" description="XdhC Rossmann" evidence="2">
    <location>
        <begin position="131"/>
        <end position="265"/>
    </location>
</feature>
<protein>
    <submittedName>
        <fullName evidence="3">Xanthine dehydrogenase accessory factor</fullName>
    </submittedName>
</protein>
<dbReference type="Gene3D" id="3.40.50.720">
    <property type="entry name" value="NAD(P)-binding Rossmann-like Domain"/>
    <property type="match status" value="1"/>
</dbReference>
<dbReference type="RefSeq" id="WP_089234182.1">
    <property type="nucleotide sequence ID" value="NZ_FZOY01000006.1"/>
</dbReference>
<reference evidence="3 4" key="1">
    <citation type="submission" date="2017-06" db="EMBL/GenBank/DDBJ databases">
        <authorList>
            <person name="Kim H.J."/>
            <person name="Triplett B.A."/>
        </authorList>
    </citation>
    <scope>NUCLEOTIDE SEQUENCE [LARGE SCALE GENOMIC DNA]</scope>
    <source>
        <strain evidence="3 4">DSM 29339</strain>
    </source>
</reference>